<name>A0A1T4PG01_9SPIR</name>
<dbReference type="OrthoDB" id="9798687at2"/>
<protein>
    <submittedName>
        <fullName evidence="2">Neutral trehalase</fullName>
    </submittedName>
</protein>
<dbReference type="PANTHER" id="PTHR23403">
    <property type="entry name" value="TREHALASE"/>
    <property type="match status" value="1"/>
</dbReference>
<dbReference type="AlphaFoldDB" id="A0A1T4PG01"/>
<dbReference type="InterPro" id="IPR008928">
    <property type="entry name" value="6-hairpin_glycosidase_sf"/>
</dbReference>
<keyword evidence="3" id="KW-1185">Reference proteome</keyword>
<dbReference type="Pfam" id="PF22422">
    <property type="entry name" value="MGH1-like_GH"/>
    <property type="match status" value="1"/>
</dbReference>
<dbReference type="GO" id="GO:0005993">
    <property type="term" value="P:trehalose catabolic process"/>
    <property type="evidence" value="ECO:0007669"/>
    <property type="project" value="TreeGrafter"/>
</dbReference>
<dbReference type="GO" id="GO:0004555">
    <property type="term" value="F:alpha,alpha-trehalase activity"/>
    <property type="evidence" value="ECO:0007669"/>
    <property type="project" value="InterPro"/>
</dbReference>
<evidence type="ECO:0000313" key="3">
    <source>
        <dbReference type="Proteomes" id="UP000190395"/>
    </source>
</evidence>
<accession>A0A1T4PG01</accession>
<dbReference type="Proteomes" id="UP000190395">
    <property type="component" value="Unassembled WGS sequence"/>
</dbReference>
<sequence>MNKRDFPKIHFYDQDFVDIYDKTWTWLSGFWLNSKLAEDPTDGYFVYPQDNDGNPVLTSTTEPKSPNTIASATIDQFESIFSSFFLVYSNRNYPANQNLDYFYSKQEQNGAIRWKYDLKTGSPVFTEDNPEGIGLPLFAWAEFNLYHKSANKRRVKEIMPVLQKYMEWVDQTYKQPNGLYSAPFSASTMFNSPRQNTYYAVDFNSAMAINCAHMSALGDILNDKEISFQYKRAYFSLKTRINSMMWDNNSGFYYDLDKNEEKLSQKTIAGFWPLLAEIPNADRADALIDHLSNPCTFGTDHPFPTLSADSPNFNENGEGFCGAVYPAFNFMVIKGLEKYQHYALARECAIRHLYFILEGLQPANGKKGDMYEAYKPCKEGHAVMESDPKYPKQRYLQTVGLSTIALMIENVIGLSISLPRKTVDWIIPNLEIMGIEKLSLKRNLITILSNKSVRGWEIQMESEKLYYFTINILDQKKKTLPIPSGKCSMLIDKL</sequence>
<dbReference type="InterPro" id="IPR054491">
    <property type="entry name" value="MGH1-like_GH"/>
</dbReference>
<organism evidence="2 3">
    <name type="scientific">Treponema berlinense</name>
    <dbReference type="NCBI Taxonomy" id="225004"/>
    <lineage>
        <taxon>Bacteria</taxon>
        <taxon>Pseudomonadati</taxon>
        <taxon>Spirochaetota</taxon>
        <taxon>Spirochaetia</taxon>
        <taxon>Spirochaetales</taxon>
        <taxon>Treponemataceae</taxon>
        <taxon>Treponema</taxon>
    </lineage>
</organism>
<feature type="domain" description="Mannosylglycerate hydrolase MGH1-like glycoside hydrolase" evidence="1">
    <location>
        <begin position="95"/>
        <end position="349"/>
    </location>
</feature>
<dbReference type="GeneID" id="303367779"/>
<dbReference type="STRING" id="225004.SAMN02745152_01547"/>
<gene>
    <name evidence="2" type="ORF">SAMN02745152_01547</name>
</gene>
<dbReference type="PANTHER" id="PTHR23403:SF1">
    <property type="entry name" value="TREHALASE"/>
    <property type="match status" value="1"/>
</dbReference>
<dbReference type="Gene3D" id="1.50.10.10">
    <property type="match status" value="1"/>
</dbReference>
<dbReference type="InterPro" id="IPR012341">
    <property type="entry name" value="6hp_glycosidase-like_sf"/>
</dbReference>
<dbReference type="SUPFAM" id="SSF48208">
    <property type="entry name" value="Six-hairpin glycosidases"/>
    <property type="match status" value="1"/>
</dbReference>
<dbReference type="InterPro" id="IPR001661">
    <property type="entry name" value="Glyco_hydro_37"/>
</dbReference>
<evidence type="ECO:0000259" key="1">
    <source>
        <dbReference type="Pfam" id="PF22422"/>
    </source>
</evidence>
<evidence type="ECO:0000313" key="2">
    <source>
        <dbReference type="EMBL" id="SJZ90156.1"/>
    </source>
</evidence>
<dbReference type="EMBL" id="FUXC01000009">
    <property type="protein sequence ID" value="SJZ90156.1"/>
    <property type="molecule type" value="Genomic_DNA"/>
</dbReference>
<dbReference type="RefSeq" id="WP_078931284.1">
    <property type="nucleotide sequence ID" value="NZ_FUXC01000009.1"/>
</dbReference>
<reference evidence="2 3" key="1">
    <citation type="submission" date="2017-02" db="EMBL/GenBank/DDBJ databases">
        <authorList>
            <person name="Peterson S.W."/>
        </authorList>
    </citation>
    <scope>NUCLEOTIDE SEQUENCE [LARGE SCALE GENOMIC DNA]</scope>
    <source>
        <strain evidence="2 3">ATCC BAA-909</strain>
    </source>
</reference>
<proteinExistence type="predicted"/>